<evidence type="ECO:0000256" key="6">
    <source>
        <dbReference type="ARBA" id="ARBA00022777"/>
    </source>
</evidence>
<reference evidence="12 13" key="1">
    <citation type="submission" date="2018-01" db="EMBL/GenBank/DDBJ databases">
        <title>Draft genome sequence of Sphaerisporangium sp. 7K107.</title>
        <authorList>
            <person name="Sahin N."/>
            <person name="Saygin H."/>
            <person name="Ay H."/>
        </authorList>
    </citation>
    <scope>NUCLEOTIDE SEQUENCE [LARGE SCALE GENOMIC DNA]</scope>
    <source>
        <strain evidence="12 13">7K107</strain>
    </source>
</reference>
<dbReference type="GO" id="GO:0016020">
    <property type="term" value="C:membrane"/>
    <property type="evidence" value="ECO:0007669"/>
    <property type="project" value="InterPro"/>
</dbReference>
<name>A0A2W2GKB9_9ACTN</name>
<dbReference type="Pfam" id="PF02518">
    <property type="entry name" value="HATPase_c"/>
    <property type="match status" value="1"/>
</dbReference>
<dbReference type="Pfam" id="PF07730">
    <property type="entry name" value="HisKA_3"/>
    <property type="match status" value="1"/>
</dbReference>
<keyword evidence="13" id="KW-1185">Reference proteome</keyword>
<evidence type="ECO:0000256" key="2">
    <source>
        <dbReference type="ARBA" id="ARBA00012438"/>
    </source>
</evidence>
<evidence type="ECO:0000256" key="8">
    <source>
        <dbReference type="ARBA" id="ARBA00023012"/>
    </source>
</evidence>
<evidence type="ECO:0000259" key="10">
    <source>
        <dbReference type="Pfam" id="PF02518"/>
    </source>
</evidence>
<proteinExistence type="predicted"/>
<dbReference type="PANTHER" id="PTHR24421:SF10">
    <property type="entry name" value="NITRATE_NITRITE SENSOR PROTEIN NARQ"/>
    <property type="match status" value="1"/>
</dbReference>
<dbReference type="PANTHER" id="PTHR24421">
    <property type="entry name" value="NITRATE/NITRITE SENSOR PROTEIN NARX-RELATED"/>
    <property type="match status" value="1"/>
</dbReference>
<keyword evidence="3" id="KW-0597">Phosphoprotein</keyword>
<dbReference type="InterPro" id="IPR011712">
    <property type="entry name" value="Sig_transdc_His_kin_sub3_dim/P"/>
</dbReference>
<dbReference type="Proteomes" id="UP000248544">
    <property type="component" value="Unassembled WGS sequence"/>
</dbReference>
<dbReference type="CDD" id="cd16917">
    <property type="entry name" value="HATPase_UhpB-NarQ-NarX-like"/>
    <property type="match status" value="1"/>
</dbReference>
<gene>
    <name evidence="12" type="ORF">C1I98_12020</name>
</gene>
<keyword evidence="8" id="KW-0902">Two-component regulatory system</keyword>
<evidence type="ECO:0000256" key="1">
    <source>
        <dbReference type="ARBA" id="ARBA00000085"/>
    </source>
</evidence>
<feature type="region of interest" description="Disordered" evidence="9">
    <location>
        <begin position="298"/>
        <end position="318"/>
    </location>
</feature>
<sequence>MAGEERADPHRHRAGGRVAALRRPSGQAGFRRAAAGPRHRSLTVGGITCAVGLGAQALTDGVPGPAAFGTLGWLVAAVGLGEAVRVSRARLADLVNRRVTEERLRIARDLHDLLAHSITAIHVQAGVAAHLVGERDGRADPETAVRALARHRPRLRAGQGRTAGHPGGAALPRPGHRLPAAGARAVPAAVPGRSGTRRRDRTGLPDHRRAAPTAPGTEVAVYRIVQEAPTNVVKHASATRVTVALDYRADTLTLAVTDDGHGAATAPVPGHGFIGMMERARAAGGSLSAGPRPGGGFAVTAELPADASPVLAQEGGHR</sequence>
<accession>A0A2W2GKB9</accession>
<dbReference type="RefSeq" id="WP_111167251.1">
    <property type="nucleotide sequence ID" value="NZ_POUA01000071.1"/>
</dbReference>
<feature type="compositionally biased region" description="Low complexity" evidence="9">
    <location>
        <begin position="180"/>
        <end position="194"/>
    </location>
</feature>
<evidence type="ECO:0000313" key="13">
    <source>
        <dbReference type="Proteomes" id="UP000248544"/>
    </source>
</evidence>
<evidence type="ECO:0000256" key="5">
    <source>
        <dbReference type="ARBA" id="ARBA00022741"/>
    </source>
</evidence>
<keyword evidence="5" id="KW-0547">Nucleotide-binding</keyword>
<keyword evidence="4" id="KW-0808">Transferase</keyword>
<evidence type="ECO:0000256" key="9">
    <source>
        <dbReference type="SAM" id="MobiDB-lite"/>
    </source>
</evidence>
<protein>
    <recommendedName>
        <fullName evidence="2">histidine kinase</fullName>
        <ecNumber evidence="2">2.7.13.3</ecNumber>
    </recommendedName>
</protein>
<evidence type="ECO:0000256" key="3">
    <source>
        <dbReference type="ARBA" id="ARBA00022553"/>
    </source>
</evidence>
<evidence type="ECO:0000313" key="12">
    <source>
        <dbReference type="EMBL" id="PZG49041.1"/>
    </source>
</evidence>
<dbReference type="GO" id="GO:0005524">
    <property type="term" value="F:ATP binding"/>
    <property type="evidence" value="ECO:0007669"/>
    <property type="project" value="UniProtKB-KW"/>
</dbReference>
<dbReference type="Gene3D" id="3.30.565.10">
    <property type="entry name" value="Histidine kinase-like ATPase, C-terminal domain"/>
    <property type="match status" value="1"/>
</dbReference>
<dbReference type="Gene3D" id="1.20.5.1930">
    <property type="match status" value="1"/>
</dbReference>
<dbReference type="InterPro" id="IPR050482">
    <property type="entry name" value="Sensor_HK_TwoCompSys"/>
</dbReference>
<keyword evidence="6" id="KW-0418">Kinase</keyword>
<organism evidence="12 13">
    <name type="scientific">Spongiactinospora gelatinilytica</name>
    <dbReference type="NCBI Taxonomy" id="2666298"/>
    <lineage>
        <taxon>Bacteria</taxon>
        <taxon>Bacillati</taxon>
        <taxon>Actinomycetota</taxon>
        <taxon>Actinomycetes</taxon>
        <taxon>Streptosporangiales</taxon>
        <taxon>Streptosporangiaceae</taxon>
        <taxon>Spongiactinospora</taxon>
    </lineage>
</organism>
<evidence type="ECO:0000256" key="4">
    <source>
        <dbReference type="ARBA" id="ARBA00022679"/>
    </source>
</evidence>
<evidence type="ECO:0000256" key="7">
    <source>
        <dbReference type="ARBA" id="ARBA00022840"/>
    </source>
</evidence>
<dbReference type="AlphaFoldDB" id="A0A2W2GKB9"/>
<dbReference type="GO" id="GO:0046983">
    <property type="term" value="F:protein dimerization activity"/>
    <property type="evidence" value="ECO:0007669"/>
    <property type="project" value="InterPro"/>
</dbReference>
<keyword evidence="7" id="KW-0067">ATP-binding</keyword>
<dbReference type="InterPro" id="IPR003594">
    <property type="entry name" value="HATPase_dom"/>
</dbReference>
<evidence type="ECO:0000259" key="11">
    <source>
        <dbReference type="Pfam" id="PF07730"/>
    </source>
</evidence>
<dbReference type="GO" id="GO:0000155">
    <property type="term" value="F:phosphorelay sensor kinase activity"/>
    <property type="evidence" value="ECO:0007669"/>
    <property type="project" value="InterPro"/>
</dbReference>
<feature type="domain" description="Histidine kinase/HSP90-like ATPase" evidence="10">
    <location>
        <begin position="217"/>
        <end position="306"/>
    </location>
</feature>
<dbReference type="EC" id="2.7.13.3" evidence="2"/>
<dbReference type="EMBL" id="POUA01000071">
    <property type="protein sequence ID" value="PZG49041.1"/>
    <property type="molecule type" value="Genomic_DNA"/>
</dbReference>
<dbReference type="InterPro" id="IPR036890">
    <property type="entry name" value="HATPase_C_sf"/>
</dbReference>
<feature type="region of interest" description="Disordered" evidence="9">
    <location>
        <begin position="153"/>
        <end position="215"/>
    </location>
</feature>
<feature type="domain" description="Signal transduction histidine kinase subgroup 3 dimerisation and phosphoacceptor" evidence="11">
    <location>
        <begin position="102"/>
        <end position="147"/>
    </location>
</feature>
<comment type="caution">
    <text evidence="12">The sequence shown here is derived from an EMBL/GenBank/DDBJ whole genome shotgun (WGS) entry which is preliminary data.</text>
</comment>
<comment type="catalytic activity">
    <reaction evidence="1">
        <text>ATP + protein L-histidine = ADP + protein N-phospho-L-histidine.</text>
        <dbReference type="EC" id="2.7.13.3"/>
    </reaction>
</comment>
<dbReference type="SUPFAM" id="SSF55874">
    <property type="entry name" value="ATPase domain of HSP90 chaperone/DNA topoisomerase II/histidine kinase"/>
    <property type="match status" value="1"/>
</dbReference>